<protein>
    <submittedName>
        <fullName evidence="2">Putative secreted protein</fullName>
    </submittedName>
</protein>
<proteinExistence type="predicted"/>
<name>A0A6B0TTY4_IXORI</name>
<dbReference type="EMBL" id="GIFC01000585">
    <property type="protein sequence ID" value="MXU82668.1"/>
    <property type="molecule type" value="Transcribed_RNA"/>
</dbReference>
<reference evidence="2" key="1">
    <citation type="submission" date="2019-12" db="EMBL/GenBank/DDBJ databases">
        <title>An insight into the sialome of adult female Ixodes ricinus ticks feeding for 6 days.</title>
        <authorList>
            <person name="Perner J."/>
            <person name="Ribeiro J.M.C."/>
        </authorList>
    </citation>
    <scope>NUCLEOTIDE SEQUENCE</scope>
    <source>
        <strain evidence="2">Semi-engorged</strain>
        <tissue evidence="2">Salivary glands</tissue>
    </source>
</reference>
<sequence>MLWPFSTSQTMILVFVNSAKTIATVAHLTTANASYQGVIITSNIVANLSTFGTSTMFRLLIETCHSWRDK</sequence>
<dbReference type="AlphaFoldDB" id="A0A6B0TTY4"/>
<evidence type="ECO:0000256" key="1">
    <source>
        <dbReference type="SAM" id="SignalP"/>
    </source>
</evidence>
<evidence type="ECO:0000313" key="2">
    <source>
        <dbReference type="EMBL" id="MXU82668.1"/>
    </source>
</evidence>
<organism evidence="2">
    <name type="scientific">Ixodes ricinus</name>
    <name type="common">Common tick</name>
    <name type="synonym">Acarus ricinus</name>
    <dbReference type="NCBI Taxonomy" id="34613"/>
    <lineage>
        <taxon>Eukaryota</taxon>
        <taxon>Metazoa</taxon>
        <taxon>Ecdysozoa</taxon>
        <taxon>Arthropoda</taxon>
        <taxon>Chelicerata</taxon>
        <taxon>Arachnida</taxon>
        <taxon>Acari</taxon>
        <taxon>Parasitiformes</taxon>
        <taxon>Ixodida</taxon>
        <taxon>Ixodoidea</taxon>
        <taxon>Ixodidae</taxon>
        <taxon>Ixodinae</taxon>
        <taxon>Ixodes</taxon>
    </lineage>
</organism>
<feature type="signal peptide" evidence="1">
    <location>
        <begin position="1"/>
        <end position="18"/>
    </location>
</feature>
<accession>A0A6B0TTY4</accession>
<feature type="chain" id="PRO_5025690826" evidence="1">
    <location>
        <begin position="19"/>
        <end position="70"/>
    </location>
</feature>
<keyword evidence="1" id="KW-0732">Signal</keyword>